<evidence type="ECO:0000256" key="3">
    <source>
        <dbReference type="PROSITE-ProRule" id="PRU00023"/>
    </source>
</evidence>
<dbReference type="PROSITE" id="PS50088">
    <property type="entry name" value="ANK_REPEAT"/>
    <property type="match status" value="2"/>
</dbReference>
<dbReference type="OrthoDB" id="5369447at2759"/>
<evidence type="ECO:0000256" key="1">
    <source>
        <dbReference type="ARBA" id="ARBA00022737"/>
    </source>
</evidence>
<feature type="repeat" description="ANK" evidence="3">
    <location>
        <begin position="204"/>
        <end position="232"/>
    </location>
</feature>
<accession>A0A6A6IUV5</accession>
<dbReference type="InterPro" id="IPR002110">
    <property type="entry name" value="Ankyrin_rpt"/>
</dbReference>
<dbReference type="GeneID" id="54581125"/>
<dbReference type="PROSITE" id="PS50297">
    <property type="entry name" value="ANK_REP_REGION"/>
    <property type="match status" value="2"/>
</dbReference>
<dbReference type="Pfam" id="PF12796">
    <property type="entry name" value="Ank_2"/>
    <property type="match status" value="1"/>
</dbReference>
<sequence>MALPQASCEHLIALCQAKTHEQLLCELQQSATAQIALSEEVIMVMPGEDREIKQLNLQRMLEAAAYAGRADTVECLLDFGQQYGVAVPHLLTPWAKWWTLSSANALEVLLKFRALDADVFVRAFRTGPVRVQIISFACTGGPNSEDPPCKAFLPLVRHLMKIGCDPNTPIWRFEDHPGYLLYRACWTACYEVVECLLQHGVLVKGSRAARPAARDGRVDVLELLLRYGADMNECFPGKDLTEPQGTALHAAVASNQTATVEWLLQHGADAGIRNVDGKTTADYIPEDADEALRTLMGGG</sequence>
<dbReference type="InterPro" id="IPR036770">
    <property type="entry name" value="Ankyrin_rpt-contain_sf"/>
</dbReference>
<dbReference type="PANTHER" id="PTHR24171">
    <property type="entry name" value="ANKYRIN REPEAT DOMAIN-CONTAINING PROTEIN 39-RELATED"/>
    <property type="match status" value="1"/>
</dbReference>
<dbReference type="AlphaFoldDB" id="A0A6A6IUV5"/>
<name>A0A6A6IUV5_9PLEO</name>
<dbReference type="Gene3D" id="1.25.40.20">
    <property type="entry name" value="Ankyrin repeat-containing domain"/>
    <property type="match status" value="1"/>
</dbReference>
<keyword evidence="5" id="KW-1185">Reference proteome</keyword>
<keyword evidence="2 3" id="KW-0040">ANK repeat</keyword>
<evidence type="ECO:0000313" key="5">
    <source>
        <dbReference type="Proteomes" id="UP000800094"/>
    </source>
</evidence>
<reference evidence="4" key="1">
    <citation type="journal article" date="2020" name="Stud. Mycol.">
        <title>101 Dothideomycetes genomes: a test case for predicting lifestyles and emergence of pathogens.</title>
        <authorList>
            <person name="Haridas S."/>
            <person name="Albert R."/>
            <person name="Binder M."/>
            <person name="Bloem J."/>
            <person name="Labutti K."/>
            <person name="Salamov A."/>
            <person name="Andreopoulos B."/>
            <person name="Baker S."/>
            <person name="Barry K."/>
            <person name="Bills G."/>
            <person name="Bluhm B."/>
            <person name="Cannon C."/>
            <person name="Castanera R."/>
            <person name="Culley D."/>
            <person name="Daum C."/>
            <person name="Ezra D."/>
            <person name="Gonzalez J."/>
            <person name="Henrissat B."/>
            <person name="Kuo A."/>
            <person name="Liang C."/>
            <person name="Lipzen A."/>
            <person name="Lutzoni F."/>
            <person name="Magnuson J."/>
            <person name="Mondo S."/>
            <person name="Nolan M."/>
            <person name="Ohm R."/>
            <person name="Pangilinan J."/>
            <person name="Park H.-J."/>
            <person name="Ramirez L."/>
            <person name="Alfaro M."/>
            <person name="Sun H."/>
            <person name="Tritt A."/>
            <person name="Yoshinaga Y."/>
            <person name="Zwiers L.-H."/>
            <person name="Turgeon B."/>
            <person name="Goodwin S."/>
            <person name="Spatafora J."/>
            <person name="Crous P."/>
            <person name="Grigoriev I."/>
        </authorList>
    </citation>
    <scope>NUCLEOTIDE SEQUENCE</scope>
    <source>
        <strain evidence="4">CBS 122368</strain>
    </source>
</reference>
<evidence type="ECO:0000313" key="4">
    <source>
        <dbReference type="EMBL" id="KAF2254341.1"/>
    </source>
</evidence>
<dbReference type="SMART" id="SM00248">
    <property type="entry name" value="ANK"/>
    <property type="match status" value="3"/>
</dbReference>
<organism evidence="4 5">
    <name type="scientific">Trematosphaeria pertusa</name>
    <dbReference type="NCBI Taxonomy" id="390896"/>
    <lineage>
        <taxon>Eukaryota</taxon>
        <taxon>Fungi</taxon>
        <taxon>Dikarya</taxon>
        <taxon>Ascomycota</taxon>
        <taxon>Pezizomycotina</taxon>
        <taxon>Dothideomycetes</taxon>
        <taxon>Pleosporomycetidae</taxon>
        <taxon>Pleosporales</taxon>
        <taxon>Massarineae</taxon>
        <taxon>Trematosphaeriaceae</taxon>
        <taxon>Trematosphaeria</taxon>
    </lineage>
</organism>
<gene>
    <name evidence="4" type="ORF">BU26DRAFT_514271</name>
</gene>
<evidence type="ECO:0000256" key="2">
    <source>
        <dbReference type="ARBA" id="ARBA00023043"/>
    </source>
</evidence>
<dbReference type="EMBL" id="ML987190">
    <property type="protein sequence ID" value="KAF2254341.1"/>
    <property type="molecule type" value="Genomic_DNA"/>
</dbReference>
<proteinExistence type="predicted"/>
<protein>
    <submittedName>
        <fullName evidence="4">Ankyrin</fullName>
    </submittedName>
</protein>
<feature type="repeat" description="ANK" evidence="3">
    <location>
        <begin position="243"/>
        <end position="275"/>
    </location>
</feature>
<dbReference type="RefSeq" id="XP_033689345.1">
    <property type="nucleotide sequence ID" value="XM_033827795.1"/>
</dbReference>
<dbReference type="Proteomes" id="UP000800094">
    <property type="component" value="Unassembled WGS sequence"/>
</dbReference>
<dbReference type="SUPFAM" id="SSF48403">
    <property type="entry name" value="Ankyrin repeat"/>
    <property type="match status" value="1"/>
</dbReference>
<keyword evidence="1" id="KW-0677">Repeat</keyword>